<comment type="caution">
    <text evidence="2">The sequence shown here is derived from an EMBL/GenBank/DDBJ whole genome shotgun (WGS) entry which is preliminary data.</text>
</comment>
<dbReference type="OrthoDB" id="9799980at2"/>
<reference evidence="2 3" key="1">
    <citation type="submission" date="2019-02" db="EMBL/GenBank/DDBJ databases">
        <title>Deep-cultivation of Planctomycetes and their phenomic and genomic characterization uncovers novel biology.</title>
        <authorList>
            <person name="Wiegand S."/>
            <person name="Jogler M."/>
            <person name="Boedeker C."/>
            <person name="Pinto D."/>
            <person name="Vollmers J."/>
            <person name="Rivas-Marin E."/>
            <person name="Kohn T."/>
            <person name="Peeters S.H."/>
            <person name="Heuer A."/>
            <person name="Rast P."/>
            <person name="Oberbeckmann S."/>
            <person name="Bunk B."/>
            <person name="Jeske O."/>
            <person name="Meyerdierks A."/>
            <person name="Storesund J.E."/>
            <person name="Kallscheuer N."/>
            <person name="Luecker S."/>
            <person name="Lage O.M."/>
            <person name="Pohl T."/>
            <person name="Merkel B.J."/>
            <person name="Hornburger P."/>
            <person name="Mueller R.-W."/>
            <person name="Bruemmer F."/>
            <person name="Labrenz M."/>
            <person name="Spormann A.M."/>
            <person name="Op Den Camp H."/>
            <person name="Overmann J."/>
            <person name="Amann R."/>
            <person name="Jetten M.S.M."/>
            <person name="Mascher T."/>
            <person name="Medema M.H."/>
            <person name="Devos D.P."/>
            <person name="Kaster A.-K."/>
            <person name="Ovreas L."/>
            <person name="Rohde M."/>
            <person name="Galperin M.Y."/>
            <person name="Jogler C."/>
        </authorList>
    </citation>
    <scope>NUCLEOTIDE SEQUENCE [LARGE SCALE GENOMIC DNA]</scope>
    <source>
        <strain evidence="2 3">Pla111</strain>
    </source>
</reference>
<dbReference type="Proteomes" id="UP000318995">
    <property type="component" value="Unassembled WGS sequence"/>
</dbReference>
<dbReference type="EMBL" id="SJPH01000004">
    <property type="protein sequence ID" value="TWT43436.1"/>
    <property type="molecule type" value="Genomic_DNA"/>
</dbReference>
<organism evidence="2 3">
    <name type="scientific">Botrimarina hoheduenensis</name>
    <dbReference type="NCBI Taxonomy" id="2528000"/>
    <lineage>
        <taxon>Bacteria</taxon>
        <taxon>Pseudomonadati</taxon>
        <taxon>Planctomycetota</taxon>
        <taxon>Planctomycetia</taxon>
        <taxon>Pirellulales</taxon>
        <taxon>Lacipirellulaceae</taxon>
        <taxon>Botrimarina</taxon>
    </lineage>
</organism>
<feature type="signal peptide" evidence="1">
    <location>
        <begin position="1"/>
        <end position="21"/>
    </location>
</feature>
<name>A0A5C5VXU1_9BACT</name>
<evidence type="ECO:0008006" key="4">
    <source>
        <dbReference type="Google" id="ProtNLM"/>
    </source>
</evidence>
<gene>
    <name evidence="2" type="ORF">Pla111_23870</name>
</gene>
<evidence type="ECO:0000313" key="3">
    <source>
        <dbReference type="Proteomes" id="UP000318995"/>
    </source>
</evidence>
<evidence type="ECO:0000313" key="2">
    <source>
        <dbReference type="EMBL" id="TWT43436.1"/>
    </source>
</evidence>
<accession>A0A5C5VXU1</accession>
<keyword evidence="3" id="KW-1185">Reference proteome</keyword>
<keyword evidence="1" id="KW-0732">Signal</keyword>
<feature type="chain" id="PRO_5022959179" description="PEP-CTERM protein-sorting domain-containing protein" evidence="1">
    <location>
        <begin position="22"/>
        <end position="235"/>
    </location>
</feature>
<proteinExistence type="predicted"/>
<dbReference type="AlphaFoldDB" id="A0A5C5VXU1"/>
<dbReference type="NCBIfam" id="TIGR02595">
    <property type="entry name" value="PEP_CTERM"/>
    <property type="match status" value="1"/>
</dbReference>
<evidence type="ECO:0000256" key="1">
    <source>
        <dbReference type="SAM" id="SignalP"/>
    </source>
</evidence>
<dbReference type="InterPro" id="IPR013424">
    <property type="entry name" value="Ice-binding_C"/>
</dbReference>
<dbReference type="InterPro" id="IPR018247">
    <property type="entry name" value="EF_Hand_1_Ca_BS"/>
</dbReference>
<protein>
    <recommendedName>
        <fullName evidence="4">PEP-CTERM protein-sorting domain-containing protein</fullName>
    </recommendedName>
</protein>
<sequence length="235" mass="23557" precursor="true">MSFMNYAFVATLCAMTSPVFAMPALTFVNNGNSTGTFRLAPDVALFPSAAGGSLAFEISVTVTGATIQAGTNGALFPTANPGDIGVGGLFNGVAIAGNVVRGAYGSNLFTTGTAVDAFTVDLSAGGTFTYLAEVAQNGTKFDFNGSGAITNAVAGDFNADGKVDNGDLNLLLGSWGAATVPPTWVNGFVSPVDNGELNDLLGNWGFGVGVAVPEPASALLVTLAGVAACGLRRRV</sequence>
<dbReference type="PROSITE" id="PS00018">
    <property type="entry name" value="EF_HAND_1"/>
    <property type="match status" value="1"/>
</dbReference>